<proteinExistence type="predicted"/>
<dbReference type="GO" id="GO:0005886">
    <property type="term" value="C:plasma membrane"/>
    <property type="evidence" value="ECO:0007669"/>
    <property type="project" value="TreeGrafter"/>
</dbReference>
<evidence type="ECO:0000313" key="8">
    <source>
        <dbReference type="EMBL" id="SFB06595.1"/>
    </source>
</evidence>
<feature type="compositionally biased region" description="Low complexity" evidence="5">
    <location>
        <begin position="154"/>
        <end position="207"/>
    </location>
</feature>
<keyword evidence="2" id="KW-0479">Metal-binding</keyword>
<dbReference type="PANTHER" id="PTHR34820:SF4">
    <property type="entry name" value="INNER MEMBRANE PROTEIN YEBZ"/>
    <property type="match status" value="1"/>
</dbReference>
<organism evidence="8 9">
    <name type="scientific">Cellulomonas marina</name>
    <dbReference type="NCBI Taxonomy" id="988821"/>
    <lineage>
        <taxon>Bacteria</taxon>
        <taxon>Bacillati</taxon>
        <taxon>Actinomycetota</taxon>
        <taxon>Actinomycetes</taxon>
        <taxon>Micrococcales</taxon>
        <taxon>Cellulomonadaceae</taxon>
        <taxon>Cellulomonas</taxon>
    </lineage>
</organism>
<evidence type="ECO:0000259" key="7">
    <source>
        <dbReference type="Pfam" id="PF04234"/>
    </source>
</evidence>
<keyword evidence="4" id="KW-0186">Copper</keyword>
<dbReference type="GO" id="GO:0005507">
    <property type="term" value="F:copper ion binding"/>
    <property type="evidence" value="ECO:0007669"/>
    <property type="project" value="InterPro"/>
</dbReference>
<comment type="subcellular location">
    <subcellularLocation>
        <location evidence="1">Cell envelope</location>
    </subcellularLocation>
</comment>
<evidence type="ECO:0000313" key="9">
    <source>
        <dbReference type="Proteomes" id="UP000199012"/>
    </source>
</evidence>
<evidence type="ECO:0000256" key="4">
    <source>
        <dbReference type="ARBA" id="ARBA00023008"/>
    </source>
</evidence>
<dbReference type="InterPro" id="IPR014755">
    <property type="entry name" value="Cu-Rt/internalin_Ig-like"/>
</dbReference>
<feature type="domain" description="CopC" evidence="7">
    <location>
        <begin position="56"/>
        <end position="148"/>
    </location>
</feature>
<keyword evidence="6" id="KW-1133">Transmembrane helix</keyword>
<dbReference type="Pfam" id="PF04234">
    <property type="entry name" value="CopC"/>
    <property type="match status" value="1"/>
</dbReference>
<keyword evidence="6" id="KW-0812">Transmembrane</keyword>
<dbReference type="AlphaFoldDB" id="A0A1I0Y000"/>
<dbReference type="InterPro" id="IPR007348">
    <property type="entry name" value="CopC_dom"/>
</dbReference>
<dbReference type="PANTHER" id="PTHR34820">
    <property type="entry name" value="INNER MEMBRANE PROTEIN YEBZ"/>
    <property type="match status" value="1"/>
</dbReference>
<keyword evidence="3" id="KW-0732">Signal</keyword>
<evidence type="ECO:0000256" key="5">
    <source>
        <dbReference type="SAM" id="MobiDB-lite"/>
    </source>
</evidence>
<evidence type="ECO:0000256" key="1">
    <source>
        <dbReference type="ARBA" id="ARBA00004196"/>
    </source>
</evidence>
<keyword evidence="9" id="KW-1185">Reference proteome</keyword>
<feature type="region of interest" description="Disordered" evidence="5">
    <location>
        <begin position="1"/>
        <end position="27"/>
    </location>
</feature>
<feature type="transmembrane region" description="Helical" evidence="6">
    <location>
        <begin position="225"/>
        <end position="247"/>
    </location>
</feature>
<dbReference type="InterPro" id="IPR014756">
    <property type="entry name" value="Ig_E-set"/>
</dbReference>
<sequence>MTRALVVSRPAARPGARPATRPAARPGARPGALALVLGLLLALAGGTLAARPAAAHDALVGSDPAAGAVLDAAPTQLVLTFSGDLLDLSQEVRVTAPDGTDLPGLAPVVAGPQLTVPLPEELGAGAYTVLWRVVSGDGHPIEGTFDFSLSDAAAPAPTTAAPTPSSSADATDPTTAATGGPTTGPTGEPTSETTSEPTSETTTGPSPDATPTAAGEDGSDDGLGAGIWIGAGTAVLAGIVAAAWIALRRPRDDG</sequence>
<dbReference type="GO" id="GO:0006825">
    <property type="term" value="P:copper ion transport"/>
    <property type="evidence" value="ECO:0007669"/>
    <property type="project" value="InterPro"/>
</dbReference>
<protein>
    <recommendedName>
        <fullName evidence="7">CopC domain-containing protein</fullName>
    </recommendedName>
</protein>
<evidence type="ECO:0000256" key="6">
    <source>
        <dbReference type="SAM" id="Phobius"/>
    </source>
</evidence>
<dbReference type="Proteomes" id="UP000199012">
    <property type="component" value="Unassembled WGS sequence"/>
</dbReference>
<dbReference type="Gene3D" id="2.60.40.1220">
    <property type="match status" value="1"/>
</dbReference>
<dbReference type="EMBL" id="FOKA01000006">
    <property type="protein sequence ID" value="SFB06595.1"/>
    <property type="molecule type" value="Genomic_DNA"/>
</dbReference>
<feature type="region of interest" description="Disordered" evidence="5">
    <location>
        <begin position="154"/>
        <end position="219"/>
    </location>
</feature>
<dbReference type="OrthoDB" id="5242236at2"/>
<dbReference type="InterPro" id="IPR032694">
    <property type="entry name" value="CopC/D"/>
</dbReference>
<dbReference type="GO" id="GO:0046688">
    <property type="term" value="P:response to copper ion"/>
    <property type="evidence" value="ECO:0007669"/>
    <property type="project" value="InterPro"/>
</dbReference>
<dbReference type="GO" id="GO:0030313">
    <property type="term" value="C:cell envelope"/>
    <property type="evidence" value="ECO:0007669"/>
    <property type="project" value="UniProtKB-SubCell"/>
</dbReference>
<dbReference type="SUPFAM" id="SSF81296">
    <property type="entry name" value="E set domains"/>
    <property type="match status" value="1"/>
</dbReference>
<accession>A0A1I0Y000</accession>
<name>A0A1I0Y000_9CELL</name>
<gene>
    <name evidence="8" type="ORF">SAMN05421867_10694</name>
</gene>
<dbReference type="RefSeq" id="WP_090032290.1">
    <property type="nucleotide sequence ID" value="NZ_BONM01000006.1"/>
</dbReference>
<feature type="compositionally biased region" description="Low complexity" evidence="5">
    <location>
        <begin position="9"/>
        <end position="27"/>
    </location>
</feature>
<evidence type="ECO:0000256" key="2">
    <source>
        <dbReference type="ARBA" id="ARBA00022723"/>
    </source>
</evidence>
<dbReference type="STRING" id="988821.SAMN05421867_10694"/>
<keyword evidence="6" id="KW-0472">Membrane</keyword>
<reference evidence="8 9" key="1">
    <citation type="submission" date="2016-10" db="EMBL/GenBank/DDBJ databases">
        <authorList>
            <person name="de Groot N.N."/>
        </authorList>
    </citation>
    <scope>NUCLEOTIDE SEQUENCE [LARGE SCALE GENOMIC DNA]</scope>
    <source>
        <strain evidence="8 9">CGMCC 4.6945</strain>
    </source>
</reference>
<dbReference type="GO" id="GO:0042597">
    <property type="term" value="C:periplasmic space"/>
    <property type="evidence" value="ECO:0007669"/>
    <property type="project" value="InterPro"/>
</dbReference>
<evidence type="ECO:0000256" key="3">
    <source>
        <dbReference type="ARBA" id="ARBA00022729"/>
    </source>
</evidence>